<accession>A0AAV5WIT4</accession>
<reference evidence="1" key="1">
    <citation type="submission" date="2023-10" db="EMBL/GenBank/DDBJ databases">
        <title>Genome assembly of Pristionchus species.</title>
        <authorList>
            <person name="Yoshida K."/>
            <person name="Sommer R.J."/>
        </authorList>
    </citation>
    <scope>NUCLEOTIDE SEQUENCE</scope>
    <source>
        <strain evidence="1">RS5133</strain>
    </source>
</reference>
<gene>
    <name evidence="1" type="ORF">PFISCL1PPCAC_21860</name>
</gene>
<comment type="caution">
    <text evidence="1">The sequence shown here is derived from an EMBL/GenBank/DDBJ whole genome shotgun (WGS) entry which is preliminary data.</text>
</comment>
<dbReference type="EMBL" id="BTSY01000005">
    <property type="protein sequence ID" value="GMT30563.1"/>
    <property type="molecule type" value="Genomic_DNA"/>
</dbReference>
<protein>
    <recommendedName>
        <fullName evidence="3">BTB domain-containing protein</fullName>
    </recommendedName>
</protein>
<evidence type="ECO:0000313" key="1">
    <source>
        <dbReference type="EMBL" id="GMT30563.1"/>
    </source>
</evidence>
<keyword evidence="2" id="KW-1185">Reference proteome</keyword>
<feature type="non-terminal residue" evidence="1">
    <location>
        <position position="189"/>
    </location>
</feature>
<evidence type="ECO:0000313" key="2">
    <source>
        <dbReference type="Proteomes" id="UP001432322"/>
    </source>
</evidence>
<dbReference type="AlphaFoldDB" id="A0AAV5WIT4"/>
<sequence>LAVCLQSLTLDKVHAEWSKEKRFEDMTIKVVNKKWDITCWRYDFLRVHCSFRAIFNRFKYVFNNCKFRTLNIHLIEDCKPSIIHELINYCIKLQCTDRMSINSSGSSYSKFITDESLRSLTSNKKFINVSILCEAVTAKGLFAVWEDLLDEKFEDLSIRVPKLVVTALFDLVRTDGEKSSWNDRNLDPV</sequence>
<proteinExistence type="predicted"/>
<feature type="non-terminal residue" evidence="1">
    <location>
        <position position="1"/>
    </location>
</feature>
<organism evidence="1 2">
    <name type="scientific">Pristionchus fissidentatus</name>
    <dbReference type="NCBI Taxonomy" id="1538716"/>
    <lineage>
        <taxon>Eukaryota</taxon>
        <taxon>Metazoa</taxon>
        <taxon>Ecdysozoa</taxon>
        <taxon>Nematoda</taxon>
        <taxon>Chromadorea</taxon>
        <taxon>Rhabditida</taxon>
        <taxon>Rhabditina</taxon>
        <taxon>Diplogasteromorpha</taxon>
        <taxon>Diplogasteroidea</taxon>
        <taxon>Neodiplogasteridae</taxon>
        <taxon>Pristionchus</taxon>
    </lineage>
</organism>
<dbReference type="Proteomes" id="UP001432322">
    <property type="component" value="Unassembled WGS sequence"/>
</dbReference>
<name>A0AAV5WIT4_9BILA</name>
<evidence type="ECO:0008006" key="3">
    <source>
        <dbReference type="Google" id="ProtNLM"/>
    </source>
</evidence>